<dbReference type="EMBL" id="OCSU01000001">
    <property type="protein sequence ID" value="SOE63611.1"/>
    <property type="molecule type" value="Genomic_DNA"/>
</dbReference>
<dbReference type="Pfam" id="PF11180">
    <property type="entry name" value="DUF2968"/>
    <property type="match status" value="1"/>
</dbReference>
<evidence type="ECO:0000313" key="4">
    <source>
        <dbReference type="Proteomes" id="UP000219522"/>
    </source>
</evidence>
<dbReference type="OrthoDB" id="5952682at2"/>
<gene>
    <name evidence="3" type="ORF">SAMN05446927_2569</name>
</gene>
<comment type="caution">
    <text evidence="3">The sequence shown here is derived from an EMBL/GenBank/DDBJ whole genome shotgun (WGS) entry which is preliminary data.</text>
</comment>
<keyword evidence="4" id="KW-1185">Reference proteome</keyword>
<accession>A0A7Z7N2T4</accession>
<organism evidence="3 4">
    <name type="scientific">Caballeronia arationis</name>
    <dbReference type="NCBI Taxonomy" id="1777142"/>
    <lineage>
        <taxon>Bacteria</taxon>
        <taxon>Pseudomonadati</taxon>
        <taxon>Pseudomonadota</taxon>
        <taxon>Betaproteobacteria</taxon>
        <taxon>Burkholderiales</taxon>
        <taxon>Burkholderiaceae</taxon>
        <taxon>Caballeronia</taxon>
    </lineage>
</organism>
<protein>
    <submittedName>
        <fullName evidence="3">Uncharacterized protein</fullName>
    </submittedName>
</protein>
<evidence type="ECO:0000313" key="3">
    <source>
        <dbReference type="EMBL" id="SOE63611.1"/>
    </source>
</evidence>
<feature type="coiled-coil region" evidence="1">
    <location>
        <begin position="152"/>
        <end position="214"/>
    </location>
</feature>
<keyword evidence="1" id="KW-0175">Coiled coil</keyword>
<name>A0A7Z7N2T4_9BURK</name>
<keyword evidence="2" id="KW-0732">Signal</keyword>
<evidence type="ECO:0000256" key="2">
    <source>
        <dbReference type="SAM" id="SignalP"/>
    </source>
</evidence>
<evidence type="ECO:0000256" key="1">
    <source>
        <dbReference type="SAM" id="Coils"/>
    </source>
</evidence>
<proteinExistence type="predicted"/>
<feature type="chain" id="PRO_5031208237" evidence="2">
    <location>
        <begin position="26"/>
        <end position="224"/>
    </location>
</feature>
<dbReference type="Proteomes" id="UP000219522">
    <property type="component" value="Unassembled WGS sequence"/>
</dbReference>
<sequence length="224" mass="25015">MNYRSICACAMLATGLLHVTAEAMAAGPASNAAADIGGRRDVLSGSSDDAQQQLASGDIAELQQMIRDGKVRELRTTYNGSYGASLLYYPDEMLYYVAMFQQKKFWRVIKTQNDARAESVYADFAKSTVQLSDTELRRIKLEAEKAYADRLIATQQNRANRLQADLDVARAQQSQVADRQQQQQEAIRELRNEQAAAQAQLRALQARVQDLQKQQEGDLPRPAK</sequence>
<dbReference type="RefSeq" id="WP_062635577.1">
    <property type="nucleotide sequence ID" value="NZ_FCOG02000016.1"/>
</dbReference>
<dbReference type="AlphaFoldDB" id="A0A7Z7N2T4"/>
<reference evidence="3 4" key="1">
    <citation type="submission" date="2017-09" db="EMBL/GenBank/DDBJ databases">
        <authorList>
            <person name="Varghese N."/>
            <person name="Submissions S."/>
        </authorList>
    </citation>
    <scope>NUCLEOTIDE SEQUENCE [LARGE SCALE GENOMIC DNA]</scope>
    <source>
        <strain evidence="3 4">OK806</strain>
    </source>
</reference>
<dbReference type="InterPro" id="IPR021350">
    <property type="entry name" value="DUF2968"/>
</dbReference>
<feature type="signal peptide" evidence="2">
    <location>
        <begin position="1"/>
        <end position="25"/>
    </location>
</feature>